<evidence type="ECO:0000259" key="2">
    <source>
        <dbReference type="Pfam" id="PF21307"/>
    </source>
</evidence>
<dbReference type="SUPFAM" id="SSF48208">
    <property type="entry name" value="Six-hairpin glycosidases"/>
    <property type="match status" value="1"/>
</dbReference>
<dbReference type="Pfam" id="PF21307">
    <property type="entry name" value="Glyco_hydro_95_C"/>
    <property type="match status" value="1"/>
</dbReference>
<dbReference type="Gene3D" id="2.70.98.50">
    <property type="entry name" value="putative glycoside hydrolase family protein from bacillus halodurans"/>
    <property type="match status" value="1"/>
</dbReference>
<dbReference type="InterPro" id="IPR012341">
    <property type="entry name" value="6hp_glycosidase-like_sf"/>
</dbReference>
<dbReference type="InterPro" id="IPR006311">
    <property type="entry name" value="TAT_signal"/>
</dbReference>
<dbReference type="PIRSF" id="PIRSF007663">
    <property type="entry name" value="UCP007663"/>
    <property type="match status" value="1"/>
</dbReference>
<dbReference type="PANTHER" id="PTHR31084:SF19">
    <property type="entry name" value="GLYCOSYL HYDROLASE FAMILY 95 N-TERMINAL DOMAIN-CONTAINING PROTEIN"/>
    <property type="match status" value="1"/>
</dbReference>
<organism evidence="4 5">
    <name type="scientific">Paractinoplanes toevensis</name>
    <dbReference type="NCBI Taxonomy" id="571911"/>
    <lineage>
        <taxon>Bacteria</taxon>
        <taxon>Bacillati</taxon>
        <taxon>Actinomycetota</taxon>
        <taxon>Actinomycetes</taxon>
        <taxon>Micromonosporales</taxon>
        <taxon>Micromonosporaceae</taxon>
        <taxon>Paractinoplanes</taxon>
    </lineage>
</organism>
<dbReference type="Proteomes" id="UP000677082">
    <property type="component" value="Unassembled WGS sequence"/>
</dbReference>
<feature type="domain" description="Glycosyl hydrolase family 95 N-terminal" evidence="1">
    <location>
        <begin position="51"/>
        <end position="289"/>
    </location>
</feature>
<dbReference type="InterPro" id="IPR049053">
    <property type="entry name" value="AFCA-like_C"/>
</dbReference>
<protein>
    <recommendedName>
        <fullName evidence="6">Alpha-L-fucosidase</fullName>
    </recommendedName>
</protein>
<dbReference type="Pfam" id="PF22124">
    <property type="entry name" value="Glyco_hydro_95_cat"/>
    <property type="match status" value="1"/>
</dbReference>
<dbReference type="InterPro" id="IPR054363">
    <property type="entry name" value="GH95_cat"/>
</dbReference>
<evidence type="ECO:0000313" key="4">
    <source>
        <dbReference type="EMBL" id="GIM96493.1"/>
    </source>
</evidence>
<feature type="domain" description="Glycosyl hydrolase family 95 catalytic" evidence="3">
    <location>
        <begin position="316"/>
        <end position="705"/>
    </location>
</feature>
<dbReference type="Pfam" id="PF14498">
    <property type="entry name" value="Glyco_hyd_65N_2"/>
    <property type="match status" value="1"/>
</dbReference>
<proteinExistence type="predicted"/>
<dbReference type="InterPro" id="IPR008928">
    <property type="entry name" value="6-hairpin_glycosidase_sf"/>
</dbReference>
<evidence type="ECO:0000259" key="1">
    <source>
        <dbReference type="Pfam" id="PF14498"/>
    </source>
</evidence>
<dbReference type="EMBL" id="BOQN01000119">
    <property type="protein sequence ID" value="GIM96493.1"/>
    <property type="molecule type" value="Genomic_DNA"/>
</dbReference>
<dbReference type="PROSITE" id="PS51318">
    <property type="entry name" value="TAT"/>
    <property type="match status" value="1"/>
</dbReference>
<dbReference type="PANTHER" id="PTHR31084">
    <property type="entry name" value="ALPHA-L-FUCOSIDASE 2"/>
    <property type="match status" value="1"/>
</dbReference>
<dbReference type="AlphaFoldDB" id="A0A920BPL8"/>
<gene>
    <name evidence="4" type="ORF">Ato02nite_082860</name>
</gene>
<comment type="caution">
    <text evidence="4">The sequence shown here is derived from an EMBL/GenBank/DDBJ whole genome shotgun (WGS) entry which is preliminary data.</text>
</comment>
<dbReference type="Gene3D" id="1.50.10.10">
    <property type="match status" value="1"/>
</dbReference>
<dbReference type="GO" id="GO:0004560">
    <property type="term" value="F:alpha-L-fucosidase activity"/>
    <property type="evidence" value="ECO:0007669"/>
    <property type="project" value="InterPro"/>
</dbReference>
<dbReference type="Gene3D" id="2.60.40.1180">
    <property type="entry name" value="Golgi alpha-mannosidase II"/>
    <property type="match status" value="1"/>
</dbReference>
<sequence length="804" mass="87386">MRGVRVQPLTEAVSRRVVLAGTGAAVVAAGGRPGVAGAAEAGRPDVDGLTLWYDAPAADWESQALPIGNGTLGAMVFGRVGVETIQFNEKTLWTGGPGSASGYDFGNWREPRPGAITHIQEQINDRVRVAPEEVAAALGQARIGYGSYQSFGELVLTLPTADAENYRRELDIADAIATVEYTAGDVRHRREHFVSHPHRVIVVQLSADRPGQVSFTVAVKLPANRTATTTAMNGRITTAGALTDNGLRFEGQVQILVRGGTRTENPAGEVTVAGADSATILVAAGTNYGDRYPEYRGADPHHRVTADLDRAAKTAYPSLREAHRRDHRGLFDRVRLDLGGRMPHRPTDQVLADYQGADRALEALFFQYGRYLLIASSRDGEILPANLQGVWNRFESAPWSADYHTNINIQMNYWLAGPANLGDTTAPFFRFVEALQRPGAETARTMFGNPGWVVHNETNPFGFTGVHDWPTAFWFPEAAAWLAHHFYDHYRFTLDDRFLRDHAYPVMREVARFWLAELVTDPRDGTLVVSPSYSPEHGDFSAGAAMSQQIVWDLFTAVTEAAGLMGDEQFGAEVGKALKQLDPGTRIGSWGQLQEWKADWDDPADEHRHVSHLFGLHPGRQITPATTPALTRAAEVSLRARGDGGTGWSKAWKINFWARLLDGDHAHLMLSEQLKTSTLANLWDTHPPFQIDGNFGATAGIVEMLLQSHGDEVQILPALPSAWPAGRVTGLRARGDLTVDIAWSAGLAHEVAVTAGHGGRITLRNAAWAIGSAELSGGTAGAVHDGDRVTFTAHPGTRYVLTST</sequence>
<evidence type="ECO:0000259" key="3">
    <source>
        <dbReference type="Pfam" id="PF22124"/>
    </source>
</evidence>
<name>A0A920BPL8_9ACTN</name>
<dbReference type="GO" id="GO:0005975">
    <property type="term" value="P:carbohydrate metabolic process"/>
    <property type="evidence" value="ECO:0007669"/>
    <property type="project" value="InterPro"/>
</dbReference>
<evidence type="ECO:0008006" key="6">
    <source>
        <dbReference type="Google" id="ProtNLM"/>
    </source>
</evidence>
<accession>A0A920BPL8</accession>
<keyword evidence="5" id="KW-1185">Reference proteome</keyword>
<dbReference type="InterPro" id="IPR027414">
    <property type="entry name" value="GH95_N_dom"/>
</dbReference>
<dbReference type="InterPro" id="IPR016518">
    <property type="entry name" value="Alpha-L-fucosidase"/>
</dbReference>
<evidence type="ECO:0000313" key="5">
    <source>
        <dbReference type="Proteomes" id="UP000677082"/>
    </source>
</evidence>
<dbReference type="InterPro" id="IPR013780">
    <property type="entry name" value="Glyco_hydro_b"/>
</dbReference>
<reference evidence="4 5" key="1">
    <citation type="submission" date="2021-03" db="EMBL/GenBank/DDBJ databases">
        <title>Whole genome shotgun sequence of Actinoplanes toevensis NBRC 105298.</title>
        <authorList>
            <person name="Komaki H."/>
            <person name="Tamura T."/>
        </authorList>
    </citation>
    <scope>NUCLEOTIDE SEQUENCE [LARGE SCALE GENOMIC DNA]</scope>
    <source>
        <strain evidence="4 5">NBRC 105298</strain>
    </source>
</reference>
<feature type="domain" description="Alpha fucosidase A-like C-terminal" evidence="2">
    <location>
        <begin position="707"/>
        <end position="801"/>
    </location>
</feature>